<dbReference type="InterPro" id="IPR050553">
    <property type="entry name" value="Thioredoxin_ResA/DsbE_sf"/>
</dbReference>
<dbReference type="InterPro" id="IPR036249">
    <property type="entry name" value="Thioredoxin-like_sf"/>
</dbReference>
<reference evidence="4 5" key="1">
    <citation type="submission" date="2020-08" db="EMBL/GenBank/DDBJ databases">
        <title>Acidobacteriota in marine sediments use diverse sulfur dissimilation pathways.</title>
        <authorList>
            <person name="Wasmund K."/>
        </authorList>
    </citation>
    <scope>NUCLEOTIDE SEQUENCE [LARGE SCALE GENOMIC DNA]</scope>
    <source>
        <strain evidence="4">MAG AM4</strain>
    </source>
</reference>
<proteinExistence type="predicted"/>
<dbReference type="PROSITE" id="PS51352">
    <property type="entry name" value="THIOREDOXIN_2"/>
    <property type="match status" value="1"/>
</dbReference>
<evidence type="ECO:0000313" key="5">
    <source>
        <dbReference type="Proteomes" id="UP000648239"/>
    </source>
</evidence>
<dbReference type="AlphaFoldDB" id="A0A8J6Y075"/>
<evidence type="ECO:0000313" key="4">
    <source>
        <dbReference type="EMBL" id="MBD3868695.1"/>
    </source>
</evidence>
<dbReference type="GO" id="GO:0016491">
    <property type="term" value="F:oxidoreductase activity"/>
    <property type="evidence" value="ECO:0007669"/>
    <property type="project" value="InterPro"/>
</dbReference>
<feature type="coiled-coil region" evidence="2">
    <location>
        <begin position="23"/>
        <end position="57"/>
    </location>
</feature>
<accession>A0A8J6Y075</accession>
<keyword evidence="1" id="KW-0676">Redox-active center</keyword>
<dbReference type="CDD" id="cd02966">
    <property type="entry name" value="TlpA_like_family"/>
    <property type="match status" value="1"/>
</dbReference>
<dbReference type="Proteomes" id="UP000648239">
    <property type="component" value="Unassembled WGS sequence"/>
</dbReference>
<dbReference type="InterPro" id="IPR017937">
    <property type="entry name" value="Thioredoxin_CS"/>
</dbReference>
<evidence type="ECO:0000256" key="2">
    <source>
        <dbReference type="SAM" id="Coils"/>
    </source>
</evidence>
<organism evidence="4 5">
    <name type="scientific">Candidatus Polarisedimenticola svalbardensis</name>
    <dbReference type="NCBI Taxonomy" id="2886004"/>
    <lineage>
        <taxon>Bacteria</taxon>
        <taxon>Pseudomonadati</taxon>
        <taxon>Acidobacteriota</taxon>
        <taxon>Candidatus Polarisedimenticolia</taxon>
        <taxon>Candidatus Polarisedimenticolales</taxon>
        <taxon>Candidatus Polarisedimenticolaceae</taxon>
        <taxon>Candidatus Polarisedimenticola</taxon>
    </lineage>
</organism>
<dbReference type="PANTHER" id="PTHR42852">
    <property type="entry name" value="THIOL:DISULFIDE INTERCHANGE PROTEIN DSBE"/>
    <property type="match status" value="1"/>
</dbReference>
<dbReference type="PANTHER" id="PTHR42852:SF17">
    <property type="entry name" value="THIOREDOXIN-LIKE PROTEIN HI_1115"/>
    <property type="match status" value="1"/>
</dbReference>
<dbReference type="Gene3D" id="3.40.30.10">
    <property type="entry name" value="Glutaredoxin"/>
    <property type="match status" value="1"/>
</dbReference>
<dbReference type="EMBL" id="JACXWD010000040">
    <property type="protein sequence ID" value="MBD3868695.1"/>
    <property type="molecule type" value="Genomic_DNA"/>
</dbReference>
<protein>
    <submittedName>
        <fullName evidence="4">TlpA family protein disulfide reductase</fullName>
    </submittedName>
</protein>
<dbReference type="SUPFAM" id="SSF52833">
    <property type="entry name" value="Thioredoxin-like"/>
    <property type="match status" value="1"/>
</dbReference>
<evidence type="ECO:0000259" key="3">
    <source>
        <dbReference type="PROSITE" id="PS51352"/>
    </source>
</evidence>
<dbReference type="InterPro" id="IPR000866">
    <property type="entry name" value="AhpC/TSA"/>
</dbReference>
<feature type="domain" description="Thioredoxin" evidence="3">
    <location>
        <begin position="120"/>
        <end position="258"/>
    </location>
</feature>
<keyword evidence="2" id="KW-0175">Coiled coil</keyword>
<dbReference type="Pfam" id="PF00578">
    <property type="entry name" value="AhpC-TSA"/>
    <property type="match status" value="1"/>
</dbReference>
<sequence length="258" mass="28373">MKLIRVMIILTLVALMPIMCLAGKNDDDRIVELETKLAALEAEMNERLAAMEALVDQKIDTAVQEIANREQYATKAYQEIAGLVSKGEHQTAKGKMEAFNAKYAGTEAARKSATMARELAVIGKAVPDTDMEIQKWFMGEGEITSLGGSGTTLVVFWEEWCPHCKREVPNLKTTYASLHEQGLAVIALTEVNKSSTDDKVAAFVQQHQLPFPVAKEPGKIKRLFNVGGIPAAAVVKDGVIVWRGHPARLSETILKQWL</sequence>
<comment type="caution">
    <text evidence="4">The sequence shown here is derived from an EMBL/GenBank/DDBJ whole genome shotgun (WGS) entry which is preliminary data.</text>
</comment>
<gene>
    <name evidence="4" type="ORF">IFK94_11270</name>
</gene>
<name>A0A8J6Y075_9BACT</name>
<evidence type="ECO:0000256" key="1">
    <source>
        <dbReference type="ARBA" id="ARBA00023284"/>
    </source>
</evidence>
<dbReference type="InterPro" id="IPR013766">
    <property type="entry name" value="Thioredoxin_domain"/>
</dbReference>
<dbReference type="PROSITE" id="PS00194">
    <property type="entry name" value="THIOREDOXIN_1"/>
    <property type="match status" value="1"/>
</dbReference>
<dbReference type="GO" id="GO:0016209">
    <property type="term" value="F:antioxidant activity"/>
    <property type="evidence" value="ECO:0007669"/>
    <property type="project" value="InterPro"/>
</dbReference>